<gene>
    <name evidence="2" type="ORF">GPUH_LOCUS2740</name>
</gene>
<keyword evidence="1" id="KW-0472">Membrane</keyword>
<dbReference type="EMBL" id="UYRT01004307">
    <property type="protein sequence ID" value="VDK36154.1"/>
    <property type="molecule type" value="Genomic_DNA"/>
</dbReference>
<evidence type="ECO:0000313" key="3">
    <source>
        <dbReference type="Proteomes" id="UP000271098"/>
    </source>
</evidence>
<organism evidence="4">
    <name type="scientific">Gongylonema pulchrum</name>
    <dbReference type="NCBI Taxonomy" id="637853"/>
    <lineage>
        <taxon>Eukaryota</taxon>
        <taxon>Metazoa</taxon>
        <taxon>Ecdysozoa</taxon>
        <taxon>Nematoda</taxon>
        <taxon>Chromadorea</taxon>
        <taxon>Rhabditida</taxon>
        <taxon>Spirurina</taxon>
        <taxon>Spiruromorpha</taxon>
        <taxon>Spiruroidea</taxon>
        <taxon>Gongylonematidae</taxon>
        <taxon>Gongylonema</taxon>
    </lineage>
</organism>
<sequence length="79" mass="8768">MCTLIAGHHIAEHEYWWGSCVVLYMLIVLFRIPQVAAISNENEANSDFTTAAAPPPSESNRSLLIYMCNVMCCDCGLCQ</sequence>
<dbReference type="Proteomes" id="UP000271098">
    <property type="component" value="Unassembled WGS sequence"/>
</dbReference>
<keyword evidence="1" id="KW-1133">Transmembrane helix</keyword>
<reference evidence="4" key="1">
    <citation type="submission" date="2016-06" db="UniProtKB">
        <authorList>
            <consortium name="WormBaseParasite"/>
        </authorList>
    </citation>
    <scope>IDENTIFICATION</scope>
</reference>
<evidence type="ECO:0000256" key="1">
    <source>
        <dbReference type="SAM" id="Phobius"/>
    </source>
</evidence>
<name>A0A183D1Z7_9BILA</name>
<accession>A0A183D1Z7</accession>
<feature type="transmembrane region" description="Helical" evidence="1">
    <location>
        <begin position="15"/>
        <end position="32"/>
    </location>
</feature>
<dbReference type="WBParaSite" id="GPUH_0000274301-mRNA-1">
    <property type="protein sequence ID" value="GPUH_0000274301-mRNA-1"/>
    <property type="gene ID" value="GPUH_0000274301"/>
</dbReference>
<keyword evidence="3" id="KW-1185">Reference proteome</keyword>
<dbReference type="AlphaFoldDB" id="A0A183D1Z7"/>
<evidence type="ECO:0000313" key="4">
    <source>
        <dbReference type="WBParaSite" id="GPUH_0000274301-mRNA-1"/>
    </source>
</evidence>
<proteinExistence type="predicted"/>
<protein>
    <submittedName>
        <fullName evidence="4">Secreted protein</fullName>
    </submittedName>
</protein>
<reference evidence="2 3" key="2">
    <citation type="submission" date="2018-11" db="EMBL/GenBank/DDBJ databases">
        <authorList>
            <consortium name="Pathogen Informatics"/>
        </authorList>
    </citation>
    <scope>NUCLEOTIDE SEQUENCE [LARGE SCALE GENOMIC DNA]</scope>
</reference>
<keyword evidence="1" id="KW-0812">Transmembrane</keyword>
<evidence type="ECO:0000313" key="2">
    <source>
        <dbReference type="EMBL" id="VDK36154.1"/>
    </source>
</evidence>